<dbReference type="EMBL" id="HACA01018643">
    <property type="protein sequence ID" value="CDW36004.1"/>
    <property type="molecule type" value="Transcribed_RNA"/>
</dbReference>
<proteinExistence type="predicted"/>
<accession>A0A0K2UCN6</accession>
<organism evidence="1">
    <name type="scientific">Lepeophtheirus salmonis</name>
    <name type="common">Salmon louse</name>
    <name type="synonym">Caligus salmonis</name>
    <dbReference type="NCBI Taxonomy" id="72036"/>
    <lineage>
        <taxon>Eukaryota</taxon>
        <taxon>Metazoa</taxon>
        <taxon>Ecdysozoa</taxon>
        <taxon>Arthropoda</taxon>
        <taxon>Crustacea</taxon>
        <taxon>Multicrustacea</taxon>
        <taxon>Hexanauplia</taxon>
        <taxon>Copepoda</taxon>
        <taxon>Siphonostomatoida</taxon>
        <taxon>Caligidae</taxon>
        <taxon>Lepeophtheirus</taxon>
    </lineage>
</organism>
<protein>
    <submittedName>
        <fullName evidence="1">Uncharacterized protein</fullName>
    </submittedName>
</protein>
<sequence>MHKNFPSKLPELIVRHHRCMRLCLLFSNASHSLDPQLQTVDLLTVESRSEREKIARTTDVLHKPKEDQPRIYSTFSWSLSSPFSLSGSENVKYGFL</sequence>
<reference evidence="1" key="1">
    <citation type="submission" date="2014-05" db="EMBL/GenBank/DDBJ databases">
        <authorList>
            <person name="Chronopoulou M."/>
        </authorList>
    </citation>
    <scope>NUCLEOTIDE SEQUENCE</scope>
    <source>
        <tissue evidence="1">Whole organism</tissue>
    </source>
</reference>
<dbReference type="AlphaFoldDB" id="A0A0K2UCN6"/>
<evidence type="ECO:0000313" key="1">
    <source>
        <dbReference type="EMBL" id="CDW36004.1"/>
    </source>
</evidence>
<name>A0A0K2UCN6_LEPSM</name>